<feature type="binding site" evidence="7">
    <location>
        <position position="31"/>
    </location>
    <ligand>
        <name>Mg(2+)</name>
        <dbReference type="ChEBI" id="CHEBI:18420"/>
    </ligand>
</feature>
<keyword evidence="7" id="KW-0460">Magnesium</keyword>
<protein>
    <recommendedName>
        <fullName evidence="11">ADP-ribosylation factor</fullName>
    </recommendedName>
</protein>
<feature type="binding site" evidence="6">
    <location>
        <begin position="24"/>
        <end position="31"/>
    </location>
    <ligand>
        <name>GTP</name>
        <dbReference type="ChEBI" id="CHEBI:37565"/>
    </ligand>
</feature>
<evidence type="ECO:0000256" key="6">
    <source>
        <dbReference type="PIRSR" id="PIRSR606689-1"/>
    </source>
</evidence>
<evidence type="ECO:0000313" key="9">
    <source>
        <dbReference type="EMBL" id="KAK9813942.1"/>
    </source>
</evidence>
<evidence type="ECO:0000256" key="8">
    <source>
        <dbReference type="RuleBase" id="RU003925"/>
    </source>
</evidence>
<sequence length="194" mass="21812">MGNALRKTFDRLFGNREMRVLMLGLDAAGKTTILFKLHIGEVLSTVPTIGFNVEKVQYKNVLFTVWDVGGQEKLRPLWRHYFNNTDGLIYVVDSQDRERIGRAASEFKTIIEDPLMRHSAILVFANKQDMKQALTTAEVCEALGMSLLRNRKWHVQGAVAIRGEGLYEGLDWLSNTLSTMQRSGQITSVAGSGH</sequence>
<name>A0AAW1Q0Y1_9CHLO</name>
<gene>
    <name evidence="9" type="ORF">WJX73_005855</name>
</gene>
<evidence type="ECO:0000256" key="7">
    <source>
        <dbReference type="PIRSR" id="PIRSR606689-2"/>
    </source>
</evidence>
<accession>A0AAW1Q0Y1</accession>
<organism evidence="9 10">
    <name type="scientific">Symbiochloris irregularis</name>
    <dbReference type="NCBI Taxonomy" id="706552"/>
    <lineage>
        <taxon>Eukaryota</taxon>
        <taxon>Viridiplantae</taxon>
        <taxon>Chlorophyta</taxon>
        <taxon>core chlorophytes</taxon>
        <taxon>Trebouxiophyceae</taxon>
        <taxon>Trebouxiales</taxon>
        <taxon>Trebouxiaceae</taxon>
        <taxon>Symbiochloris</taxon>
    </lineage>
</organism>
<dbReference type="AlphaFoldDB" id="A0AAW1Q0Y1"/>
<keyword evidence="3 6" id="KW-0547">Nucleotide-binding</keyword>
<evidence type="ECO:0000256" key="3">
    <source>
        <dbReference type="ARBA" id="ARBA00022741"/>
    </source>
</evidence>
<dbReference type="InterPro" id="IPR006689">
    <property type="entry name" value="Small_GTPase_ARF/SAR"/>
</dbReference>
<dbReference type="NCBIfam" id="TIGR00231">
    <property type="entry name" value="small_GTP"/>
    <property type="match status" value="1"/>
</dbReference>
<dbReference type="GO" id="GO:0003924">
    <property type="term" value="F:GTPase activity"/>
    <property type="evidence" value="ECO:0007669"/>
    <property type="project" value="InterPro"/>
</dbReference>
<dbReference type="PRINTS" id="PR00328">
    <property type="entry name" value="SAR1GTPBP"/>
</dbReference>
<keyword evidence="2" id="KW-0449">Lipoprotein</keyword>
<dbReference type="InterPro" id="IPR027417">
    <property type="entry name" value="P-loop_NTPase"/>
</dbReference>
<dbReference type="SMART" id="SM00178">
    <property type="entry name" value="SAR"/>
    <property type="match status" value="1"/>
</dbReference>
<dbReference type="PROSITE" id="PS51417">
    <property type="entry name" value="ARF"/>
    <property type="match status" value="1"/>
</dbReference>
<evidence type="ECO:0000313" key="10">
    <source>
        <dbReference type="Proteomes" id="UP001465755"/>
    </source>
</evidence>
<dbReference type="InterPro" id="IPR005225">
    <property type="entry name" value="Small_GTP-bd"/>
</dbReference>
<proteinExistence type="inferred from homology"/>
<feature type="binding site" evidence="6">
    <location>
        <begin position="126"/>
        <end position="129"/>
    </location>
    <ligand>
        <name>GTP</name>
        <dbReference type="ChEBI" id="CHEBI:37565"/>
    </ligand>
</feature>
<reference evidence="9 10" key="1">
    <citation type="journal article" date="2024" name="Nat. Commun.">
        <title>Phylogenomics reveals the evolutionary origins of lichenization in chlorophyte algae.</title>
        <authorList>
            <person name="Puginier C."/>
            <person name="Libourel C."/>
            <person name="Otte J."/>
            <person name="Skaloud P."/>
            <person name="Haon M."/>
            <person name="Grisel S."/>
            <person name="Petersen M."/>
            <person name="Berrin J.G."/>
            <person name="Delaux P.M."/>
            <person name="Dal Grande F."/>
            <person name="Keller J."/>
        </authorList>
    </citation>
    <scope>NUCLEOTIDE SEQUENCE [LARGE SCALE GENOMIC DNA]</scope>
    <source>
        <strain evidence="9 10">SAG 2036</strain>
    </source>
</reference>
<comment type="similarity">
    <text evidence="1 8">Belongs to the small GTPase superfamily. Arf family.</text>
</comment>
<evidence type="ECO:0000256" key="4">
    <source>
        <dbReference type="ARBA" id="ARBA00022892"/>
    </source>
</evidence>
<dbReference type="GO" id="GO:0046872">
    <property type="term" value="F:metal ion binding"/>
    <property type="evidence" value="ECO:0007669"/>
    <property type="project" value="UniProtKB-KW"/>
</dbReference>
<feature type="binding site" evidence="7">
    <location>
        <position position="48"/>
    </location>
    <ligand>
        <name>Mg(2+)</name>
        <dbReference type="ChEBI" id="CHEBI:18420"/>
    </ligand>
</feature>
<dbReference type="Gene3D" id="3.40.50.300">
    <property type="entry name" value="P-loop containing nucleotide triphosphate hydrolases"/>
    <property type="match status" value="1"/>
</dbReference>
<keyword evidence="4" id="KW-0931">ER-Golgi transport</keyword>
<dbReference type="InterPro" id="IPR024156">
    <property type="entry name" value="Small_GTPase_ARF"/>
</dbReference>
<evidence type="ECO:0000256" key="2">
    <source>
        <dbReference type="ARBA" id="ARBA00022707"/>
    </source>
</evidence>
<dbReference type="SUPFAM" id="SSF52540">
    <property type="entry name" value="P-loop containing nucleoside triphosphate hydrolases"/>
    <property type="match status" value="1"/>
</dbReference>
<dbReference type="Proteomes" id="UP001465755">
    <property type="component" value="Unassembled WGS sequence"/>
</dbReference>
<dbReference type="GO" id="GO:0005525">
    <property type="term" value="F:GTP binding"/>
    <property type="evidence" value="ECO:0007669"/>
    <property type="project" value="UniProtKB-KW"/>
</dbReference>
<dbReference type="FunFam" id="3.40.50.300:FF:000548">
    <property type="entry name" value="ADP-ribosylation factor 2"/>
    <property type="match status" value="1"/>
</dbReference>
<dbReference type="PANTHER" id="PTHR11711">
    <property type="entry name" value="ADP RIBOSYLATION FACTOR-RELATED"/>
    <property type="match status" value="1"/>
</dbReference>
<dbReference type="EMBL" id="JALJOQ010000002">
    <property type="protein sequence ID" value="KAK9813942.1"/>
    <property type="molecule type" value="Genomic_DNA"/>
</dbReference>
<dbReference type="SMART" id="SM00177">
    <property type="entry name" value="ARF"/>
    <property type="match status" value="1"/>
</dbReference>
<keyword evidence="5 6" id="KW-0342">GTP-binding</keyword>
<evidence type="ECO:0000256" key="1">
    <source>
        <dbReference type="ARBA" id="ARBA00010290"/>
    </source>
</evidence>
<keyword evidence="10" id="KW-1185">Reference proteome</keyword>
<dbReference type="Pfam" id="PF00025">
    <property type="entry name" value="Arf"/>
    <property type="match status" value="1"/>
</dbReference>
<evidence type="ECO:0008006" key="11">
    <source>
        <dbReference type="Google" id="ProtNLM"/>
    </source>
</evidence>
<keyword evidence="7" id="KW-0479">Metal-binding</keyword>
<evidence type="ECO:0000256" key="5">
    <source>
        <dbReference type="ARBA" id="ARBA00023134"/>
    </source>
</evidence>
<keyword evidence="4" id="KW-0813">Transport</keyword>
<feature type="binding site" evidence="6">
    <location>
        <position position="70"/>
    </location>
    <ligand>
        <name>GTP</name>
        <dbReference type="ChEBI" id="CHEBI:37565"/>
    </ligand>
</feature>
<dbReference type="GO" id="GO:0016192">
    <property type="term" value="P:vesicle-mediated transport"/>
    <property type="evidence" value="ECO:0007669"/>
    <property type="project" value="UniProtKB-KW"/>
</dbReference>
<keyword evidence="2" id="KW-0519">Myristate</keyword>
<comment type="caution">
    <text evidence="9">The sequence shown here is derived from an EMBL/GenBank/DDBJ whole genome shotgun (WGS) entry which is preliminary data.</text>
</comment>